<reference evidence="2" key="1">
    <citation type="journal article" date="2015" name="Nature">
        <title>Complex archaea that bridge the gap between prokaryotes and eukaryotes.</title>
        <authorList>
            <person name="Spang A."/>
            <person name="Saw J.H."/>
            <person name="Jorgensen S.L."/>
            <person name="Zaremba-Niedzwiedzka K."/>
            <person name="Martijn J."/>
            <person name="Lind A.E."/>
            <person name="van Eijk R."/>
            <person name="Schleper C."/>
            <person name="Guy L."/>
            <person name="Ettema T.J."/>
        </authorList>
    </citation>
    <scope>NUCLEOTIDE SEQUENCE</scope>
</reference>
<dbReference type="AlphaFoldDB" id="A0A0F9QJJ8"/>
<evidence type="ECO:0000313" key="2">
    <source>
        <dbReference type="EMBL" id="KKN13306.1"/>
    </source>
</evidence>
<comment type="caution">
    <text evidence="2">The sequence shown here is derived from an EMBL/GenBank/DDBJ whole genome shotgun (WGS) entry which is preliminary data.</text>
</comment>
<dbReference type="EMBL" id="LAZR01003934">
    <property type="protein sequence ID" value="KKN13306.1"/>
    <property type="molecule type" value="Genomic_DNA"/>
</dbReference>
<sequence>MEKQAARDDYGHVKEDLQLLREDLAALTKSVADGQKSNANNLKDEISREAHAVFDNLRKRGDAALTRATKAGSQTVDNVEGKIGERPFLSIILMFLAGIIVGKMLDR</sequence>
<accession>A0A0F9QJJ8</accession>
<proteinExistence type="predicted"/>
<keyword evidence="1" id="KW-1133">Transmembrane helix</keyword>
<organism evidence="2">
    <name type="scientific">marine sediment metagenome</name>
    <dbReference type="NCBI Taxonomy" id="412755"/>
    <lineage>
        <taxon>unclassified sequences</taxon>
        <taxon>metagenomes</taxon>
        <taxon>ecological metagenomes</taxon>
    </lineage>
</organism>
<evidence type="ECO:0000256" key="1">
    <source>
        <dbReference type="SAM" id="Phobius"/>
    </source>
</evidence>
<keyword evidence="1" id="KW-0812">Transmembrane</keyword>
<gene>
    <name evidence="2" type="ORF">LCGC14_1007710</name>
</gene>
<protein>
    <recommendedName>
        <fullName evidence="3">DUF883 domain-containing protein</fullName>
    </recommendedName>
</protein>
<name>A0A0F9QJJ8_9ZZZZ</name>
<keyword evidence="1" id="KW-0472">Membrane</keyword>
<evidence type="ECO:0008006" key="3">
    <source>
        <dbReference type="Google" id="ProtNLM"/>
    </source>
</evidence>
<feature type="transmembrane region" description="Helical" evidence="1">
    <location>
        <begin position="88"/>
        <end position="105"/>
    </location>
</feature>